<dbReference type="Proteomes" id="UP001595692">
    <property type="component" value="Unassembled WGS sequence"/>
</dbReference>
<evidence type="ECO:0000256" key="1">
    <source>
        <dbReference type="SAM" id="MobiDB-lite"/>
    </source>
</evidence>
<accession>A0ABV8CPI8</accession>
<feature type="compositionally biased region" description="Basic and acidic residues" evidence="1">
    <location>
        <begin position="35"/>
        <end position="55"/>
    </location>
</feature>
<organism evidence="2 3">
    <name type="scientific">Pseudaeromonas sharmana</name>
    <dbReference type="NCBI Taxonomy" id="328412"/>
    <lineage>
        <taxon>Bacteria</taxon>
        <taxon>Pseudomonadati</taxon>
        <taxon>Pseudomonadota</taxon>
        <taxon>Gammaproteobacteria</taxon>
        <taxon>Aeromonadales</taxon>
        <taxon>Aeromonadaceae</taxon>
        <taxon>Pseudaeromonas</taxon>
    </lineage>
</organism>
<reference evidence="3" key="1">
    <citation type="journal article" date="2019" name="Int. J. Syst. Evol. Microbiol.">
        <title>The Global Catalogue of Microorganisms (GCM) 10K type strain sequencing project: providing services to taxonomists for standard genome sequencing and annotation.</title>
        <authorList>
            <consortium name="The Broad Institute Genomics Platform"/>
            <consortium name="The Broad Institute Genome Sequencing Center for Infectious Disease"/>
            <person name="Wu L."/>
            <person name="Ma J."/>
        </authorList>
    </citation>
    <scope>NUCLEOTIDE SEQUENCE [LARGE SCALE GENOMIC DNA]</scope>
    <source>
        <strain evidence="3">CCUG 54939</strain>
    </source>
</reference>
<comment type="caution">
    <text evidence="2">The sequence shown here is derived from an EMBL/GenBank/DDBJ whole genome shotgun (WGS) entry which is preliminary data.</text>
</comment>
<protein>
    <submittedName>
        <fullName evidence="2">Uncharacterized protein</fullName>
    </submittedName>
</protein>
<sequence>MANQDLLYSVLPRPPVAPGSGEFARDIARIQKEPVVKKTEVHKDPQERAPQDEYHPQQTEEAVLSENDDEAGGSEAVSTDKDGQPHVDLFA</sequence>
<name>A0ABV8CPI8_9GAMM</name>
<proteinExistence type="predicted"/>
<feature type="region of interest" description="Disordered" evidence="1">
    <location>
        <begin position="35"/>
        <end position="91"/>
    </location>
</feature>
<evidence type="ECO:0000313" key="2">
    <source>
        <dbReference type="EMBL" id="MFC3914018.1"/>
    </source>
</evidence>
<dbReference type="EMBL" id="JBHSAF010000014">
    <property type="protein sequence ID" value="MFC3914018.1"/>
    <property type="molecule type" value="Genomic_DNA"/>
</dbReference>
<gene>
    <name evidence="2" type="ORF">ACFOSS_11135</name>
</gene>
<dbReference type="RefSeq" id="WP_377152450.1">
    <property type="nucleotide sequence ID" value="NZ_JBHSAF010000014.1"/>
</dbReference>
<keyword evidence="3" id="KW-1185">Reference proteome</keyword>
<evidence type="ECO:0000313" key="3">
    <source>
        <dbReference type="Proteomes" id="UP001595692"/>
    </source>
</evidence>